<accession>A0ABY6K897</accession>
<evidence type="ECO:0000259" key="7">
    <source>
        <dbReference type="PROSITE" id="PS51072"/>
    </source>
</evidence>
<evidence type="ECO:0000313" key="10">
    <source>
        <dbReference type="Proteomes" id="UP001235939"/>
    </source>
</evidence>
<dbReference type="PROSITE" id="PS51072">
    <property type="entry name" value="MHD"/>
    <property type="match status" value="1"/>
</dbReference>
<dbReference type="InterPro" id="IPR018808">
    <property type="entry name" value="Muniscin_C"/>
</dbReference>
<feature type="region of interest" description="Disordered" evidence="6">
    <location>
        <begin position="243"/>
        <end position="345"/>
    </location>
</feature>
<organism evidence="9 10">
    <name type="scientific">Cordylochernes scorpioides</name>
    <dbReference type="NCBI Taxonomy" id="51811"/>
    <lineage>
        <taxon>Eukaryota</taxon>
        <taxon>Metazoa</taxon>
        <taxon>Ecdysozoa</taxon>
        <taxon>Arthropoda</taxon>
        <taxon>Chelicerata</taxon>
        <taxon>Arachnida</taxon>
        <taxon>Pseudoscorpiones</taxon>
        <taxon>Cheliferoidea</taxon>
        <taxon>Chernetidae</taxon>
        <taxon>Cordylochernes</taxon>
    </lineage>
</organism>
<gene>
    <name evidence="9" type="ORF">LAZ67_3001171</name>
</gene>
<feature type="domain" description="MHD" evidence="7">
    <location>
        <begin position="624"/>
        <end position="896"/>
    </location>
</feature>
<keyword evidence="4" id="KW-0168">Coated pit</keyword>
<keyword evidence="10" id="KW-1185">Reference proteome</keyword>
<proteinExistence type="predicted"/>
<keyword evidence="2" id="KW-0254">Endocytosis</keyword>
<dbReference type="InterPro" id="IPR031160">
    <property type="entry name" value="F_BAR_dom"/>
</dbReference>
<evidence type="ECO:0000313" key="9">
    <source>
        <dbReference type="EMBL" id="UYV64554.1"/>
    </source>
</evidence>
<dbReference type="SUPFAM" id="SSF103657">
    <property type="entry name" value="BAR/IMD domain-like"/>
    <property type="match status" value="1"/>
</dbReference>
<evidence type="ECO:0000256" key="3">
    <source>
        <dbReference type="ARBA" id="ARBA00023054"/>
    </source>
</evidence>
<feature type="compositionally biased region" description="Basic residues" evidence="6">
    <location>
        <begin position="265"/>
        <end position="278"/>
    </location>
</feature>
<dbReference type="PANTHER" id="PTHR23065:SF15">
    <property type="entry name" value="AT02057P"/>
    <property type="match status" value="1"/>
</dbReference>
<dbReference type="InterPro" id="IPR027267">
    <property type="entry name" value="AH/BAR_dom_sf"/>
</dbReference>
<dbReference type="InterPro" id="IPR028565">
    <property type="entry name" value="MHD"/>
</dbReference>
<keyword evidence="3 5" id="KW-0175">Coiled coil</keyword>
<dbReference type="PROSITE" id="PS51741">
    <property type="entry name" value="F_BAR"/>
    <property type="match status" value="1"/>
</dbReference>
<feature type="compositionally biased region" description="Basic residues" evidence="6">
    <location>
        <begin position="303"/>
        <end position="320"/>
    </location>
</feature>
<comment type="subcellular location">
    <subcellularLocation>
        <location evidence="1">Membrane</location>
        <location evidence="1">Clathrin-coated pit</location>
        <topology evidence="1">Peripheral membrane protein</topology>
        <orientation evidence="1">Cytoplasmic side</orientation>
    </subcellularLocation>
</comment>
<feature type="domain" description="F-BAR" evidence="8">
    <location>
        <begin position="1"/>
        <end position="212"/>
    </location>
</feature>
<protein>
    <recommendedName>
        <fullName evidence="11">F-BAR domain only protein 1</fullName>
    </recommendedName>
</protein>
<feature type="region of interest" description="Disordered" evidence="6">
    <location>
        <begin position="416"/>
        <end position="437"/>
    </location>
</feature>
<evidence type="ECO:0008006" key="11">
    <source>
        <dbReference type="Google" id="ProtNLM"/>
    </source>
</evidence>
<dbReference type="Pfam" id="PF22699">
    <property type="entry name" value="GMIP-like_FCH"/>
    <property type="match status" value="1"/>
</dbReference>
<evidence type="ECO:0000256" key="2">
    <source>
        <dbReference type="ARBA" id="ARBA00022583"/>
    </source>
</evidence>
<evidence type="ECO:0000256" key="5">
    <source>
        <dbReference type="PROSITE-ProRule" id="PRU01077"/>
    </source>
</evidence>
<evidence type="ECO:0000256" key="1">
    <source>
        <dbReference type="ARBA" id="ARBA00004283"/>
    </source>
</evidence>
<sequence length="920" mass="101840">MSGASNIEDTHSKLLAKLSKHANNCCSQGTFAPLWQILKVSSEKLSTLHTQMVQRFQELIKDVNKYYEEQHRKHKQVKEEEVTTQEAVQTIQHTTASLHKAKENYTSKFVECEKLKRDNGSPKDIEKAENKCKKACEEYKNYLEKYETVRSDFESKMSRSCEHYQRIEEDHLTQMKEFLSSYSHILESGHSLIEQVYRDFRHQCNEMDVEALLLHLVTAKATGAQRPGPLEFEEVDVSSLASSLPAPAAEDDSKAGKKEGNHRLTSLRHKSKPSRHRSTSLLDLFFPPSTQKSTTGHDNHGFLKSKRERKKKENKKKSRSGTKEAEKMSGSPEENKKPTDQVCDKDSSFDKLKCASHHGFKLMVLTDEEDSREQKIHIQIKPLTNGAPMSASVDELRATIGTITLSPLTHHHNRRCATANSTASTPEDGPQPRRTTTQSRRYVLLCLELYHTSRMTRATPAVSHTLSYLCMSCSPSASSASTPTGVQSPTSIGGGQVTPVDRYAELSELFSESKPPAESCKLPVTNGSRGGTPTAFLGTTMPLLPRPTSQRTLEYREPFFFLLYKSTHHCVQTARGRVSPLIAAGGMTRTESLGSLTSTDFKATSMPVGSSRGPSPLTIGISDTIPLAVAFQEVVHAYFRGTEESRCQVRLVGDMKMSFPAGIVQILAHNPSPAPLCFRLSHTSSLERVLPNLQLLQPRENSTVGAEQQLFDFNMPALTSLLRKQHEKSPTASYFNIDILKYQVRAQLGAKSTPLHLVAYWKCEPGITDLRVDYKHNGAALTGGSATLTGLTVSVPVDGEVVDLQAKPTASWSAETQRLTWRIPELSEGLGSLRARLELAKGPSTPAPLGAQFLAPGTSLSGAEFELVGPGYRLSLLKKQVISVHAIQAMIIMQFDFCPYKCARDPFGKYICEPEGGCSS</sequence>
<dbReference type="Proteomes" id="UP001235939">
    <property type="component" value="Chromosome 03"/>
</dbReference>
<dbReference type="PANTHER" id="PTHR23065">
    <property type="entry name" value="PROLINE-SERINE-THREONINE PHOSPHATASE INTERACTING PROTEIN 1"/>
    <property type="match status" value="1"/>
</dbReference>
<name>A0ABY6K897_9ARAC</name>
<feature type="region of interest" description="Disordered" evidence="6">
    <location>
        <begin position="479"/>
        <end position="498"/>
    </location>
</feature>
<dbReference type="InterPro" id="IPR054713">
    <property type="entry name" value="GMIP/FCHO2-like_FCH"/>
</dbReference>
<feature type="compositionally biased region" description="Basic and acidic residues" evidence="6">
    <location>
        <begin position="251"/>
        <end position="262"/>
    </location>
</feature>
<keyword evidence="4" id="KW-0472">Membrane</keyword>
<evidence type="ECO:0000256" key="4">
    <source>
        <dbReference type="ARBA" id="ARBA00023176"/>
    </source>
</evidence>
<dbReference type="Gene3D" id="1.20.1270.60">
    <property type="entry name" value="Arfaptin homology (AH) domain/BAR domain"/>
    <property type="match status" value="1"/>
</dbReference>
<dbReference type="Pfam" id="PF10291">
    <property type="entry name" value="muHD"/>
    <property type="match status" value="1"/>
</dbReference>
<reference evidence="9 10" key="1">
    <citation type="submission" date="2022-01" db="EMBL/GenBank/DDBJ databases">
        <title>A chromosomal length assembly of Cordylochernes scorpioides.</title>
        <authorList>
            <person name="Zeh D."/>
            <person name="Zeh J."/>
        </authorList>
    </citation>
    <scope>NUCLEOTIDE SEQUENCE [LARGE SCALE GENOMIC DNA]</scope>
    <source>
        <strain evidence="9">IN4F17</strain>
        <tissue evidence="9">Whole Body</tissue>
    </source>
</reference>
<dbReference type="EMBL" id="CP092865">
    <property type="protein sequence ID" value="UYV64554.1"/>
    <property type="molecule type" value="Genomic_DNA"/>
</dbReference>
<feature type="region of interest" description="Disordered" evidence="6">
    <location>
        <begin position="511"/>
        <end position="543"/>
    </location>
</feature>
<evidence type="ECO:0000256" key="6">
    <source>
        <dbReference type="SAM" id="MobiDB-lite"/>
    </source>
</evidence>
<feature type="compositionally biased region" description="Basic and acidic residues" evidence="6">
    <location>
        <begin position="321"/>
        <end position="345"/>
    </location>
</feature>
<evidence type="ECO:0000259" key="8">
    <source>
        <dbReference type="PROSITE" id="PS51741"/>
    </source>
</evidence>